<protein>
    <submittedName>
        <fullName evidence="1">Uncharacterized protein</fullName>
    </submittedName>
</protein>
<gene>
    <name evidence="1" type="ORF">JI435_201580</name>
</gene>
<evidence type="ECO:0000313" key="1">
    <source>
        <dbReference type="EMBL" id="QRD03031.1"/>
    </source>
</evidence>
<dbReference type="EMBL" id="CP069036">
    <property type="protein sequence ID" value="QRD03031.1"/>
    <property type="molecule type" value="Genomic_DNA"/>
</dbReference>
<sequence>MSSNSPPLCDRPQQHCAEADGMGNLLY</sequence>
<name>A0A7U2FD44_PHANO</name>
<dbReference type="AlphaFoldDB" id="A0A7U2FD44"/>
<organism evidence="1 2">
    <name type="scientific">Phaeosphaeria nodorum (strain SN15 / ATCC MYA-4574 / FGSC 10173)</name>
    <name type="common">Glume blotch fungus</name>
    <name type="synonym">Parastagonospora nodorum</name>
    <dbReference type="NCBI Taxonomy" id="321614"/>
    <lineage>
        <taxon>Eukaryota</taxon>
        <taxon>Fungi</taxon>
        <taxon>Dikarya</taxon>
        <taxon>Ascomycota</taxon>
        <taxon>Pezizomycotina</taxon>
        <taxon>Dothideomycetes</taxon>
        <taxon>Pleosporomycetidae</taxon>
        <taxon>Pleosporales</taxon>
        <taxon>Pleosporineae</taxon>
        <taxon>Phaeosphaeriaceae</taxon>
        <taxon>Parastagonospora</taxon>
    </lineage>
</organism>
<reference evidence="2" key="1">
    <citation type="journal article" date="2021" name="BMC Genomics">
        <title>Chromosome-level genome assembly and manually-curated proteome of model necrotroph Parastagonospora nodorum Sn15 reveals a genome-wide trove of candidate effector homologs, and redundancy of virulence-related functions within an accessory chromosome.</title>
        <authorList>
            <person name="Bertazzoni S."/>
            <person name="Jones D.A.B."/>
            <person name="Phan H.T."/>
            <person name="Tan K.-C."/>
            <person name="Hane J.K."/>
        </authorList>
    </citation>
    <scope>NUCLEOTIDE SEQUENCE [LARGE SCALE GENOMIC DNA]</scope>
    <source>
        <strain evidence="2">SN15 / ATCC MYA-4574 / FGSC 10173)</strain>
    </source>
</reference>
<accession>A0A7U2FD44</accession>
<dbReference type="Proteomes" id="UP000663193">
    <property type="component" value="Chromosome 14"/>
</dbReference>
<dbReference type="VEuPathDB" id="FungiDB:JI435_201580"/>
<proteinExistence type="predicted"/>
<evidence type="ECO:0000313" key="2">
    <source>
        <dbReference type="Proteomes" id="UP000663193"/>
    </source>
</evidence>
<keyword evidence="2" id="KW-1185">Reference proteome</keyword>